<keyword evidence="3" id="KW-0067">ATP-binding</keyword>
<name>A0A0G0H9I4_9BACT</name>
<evidence type="ECO:0000256" key="1">
    <source>
        <dbReference type="ARBA" id="ARBA00006611"/>
    </source>
</evidence>
<dbReference type="CDD" id="cd01129">
    <property type="entry name" value="PulE-GspE-like"/>
    <property type="match status" value="1"/>
</dbReference>
<dbReference type="Gene3D" id="3.40.50.300">
    <property type="entry name" value="P-loop containing nucleotide triphosphate hydrolases"/>
    <property type="match status" value="1"/>
</dbReference>
<sequence length="299" mass="33084">MPTTKGEKIVMRLLSSEGKSFQLEQLGLRGDYLTKVQRAYQKPYGTILAVGPTGSGKTTTLYSILKLLNSREVNITTIEDPVEYDISGVNQIQINPKTELTFATGLRSILRQDPDIIMVGEIRDSETARIAINAAMTGHLVLSTLHTNDSITTIPRLIDMGIEDYLISSTLNIIIAQRLARKLCESCKSEYKLAAKDYDNIKTIRPDIAKFIKTGSSLYKANGCNKCENTGYKGRIGLYEVLNINEALRDIISRSGSNDEIFEAASKDGLKLIVEDGIDKLKEGIISLPELHRVTALKE</sequence>
<dbReference type="SUPFAM" id="SSF52540">
    <property type="entry name" value="P-loop containing nucleoside triphosphate hydrolases"/>
    <property type="match status" value="1"/>
</dbReference>
<evidence type="ECO:0000313" key="6">
    <source>
        <dbReference type="Proteomes" id="UP000034852"/>
    </source>
</evidence>
<dbReference type="EMBL" id="LBTH01000033">
    <property type="protein sequence ID" value="KKQ35180.1"/>
    <property type="molecule type" value="Genomic_DNA"/>
</dbReference>
<gene>
    <name evidence="5" type="ORF">US52_C0033G0012</name>
</gene>
<dbReference type="Proteomes" id="UP000034852">
    <property type="component" value="Unassembled WGS sequence"/>
</dbReference>
<evidence type="ECO:0000313" key="5">
    <source>
        <dbReference type="EMBL" id="KKQ35180.1"/>
    </source>
</evidence>
<dbReference type="PANTHER" id="PTHR30258">
    <property type="entry name" value="TYPE II SECRETION SYSTEM PROTEIN GSPE-RELATED"/>
    <property type="match status" value="1"/>
</dbReference>
<evidence type="ECO:0000259" key="4">
    <source>
        <dbReference type="PROSITE" id="PS00662"/>
    </source>
</evidence>
<accession>A0A0G0H9I4</accession>
<protein>
    <submittedName>
        <fullName evidence="5">General secretion pathway protein E (Type II traffic warden ATPase)(Cholera toxin secretion protein EpsE)</fullName>
    </submittedName>
</protein>
<dbReference type="InterPro" id="IPR003593">
    <property type="entry name" value="AAA+_ATPase"/>
</dbReference>
<keyword evidence="2" id="KW-0547">Nucleotide-binding</keyword>
<dbReference type="Pfam" id="PF00437">
    <property type="entry name" value="T2SSE"/>
    <property type="match status" value="1"/>
</dbReference>
<evidence type="ECO:0000256" key="3">
    <source>
        <dbReference type="ARBA" id="ARBA00022840"/>
    </source>
</evidence>
<dbReference type="PATRIC" id="fig|1619087.5.peg.433"/>
<comment type="caution">
    <text evidence="5">The sequence shown here is derived from an EMBL/GenBank/DDBJ whole genome shotgun (WGS) entry which is preliminary data.</text>
</comment>
<dbReference type="GO" id="GO:0016887">
    <property type="term" value="F:ATP hydrolysis activity"/>
    <property type="evidence" value="ECO:0007669"/>
    <property type="project" value="TreeGrafter"/>
</dbReference>
<dbReference type="SMART" id="SM00382">
    <property type="entry name" value="AAA"/>
    <property type="match status" value="1"/>
</dbReference>
<evidence type="ECO:0000256" key="2">
    <source>
        <dbReference type="ARBA" id="ARBA00022741"/>
    </source>
</evidence>
<proteinExistence type="inferred from homology"/>
<organism evidence="5 6">
    <name type="scientific">candidate division WS6 bacterium GW2011_GWA2_37_6</name>
    <dbReference type="NCBI Taxonomy" id="1619087"/>
    <lineage>
        <taxon>Bacteria</taxon>
        <taxon>Candidatus Dojkabacteria</taxon>
    </lineage>
</organism>
<dbReference type="InterPro" id="IPR027417">
    <property type="entry name" value="P-loop_NTPase"/>
</dbReference>
<dbReference type="FunFam" id="3.40.50.300:FF:000398">
    <property type="entry name" value="Type IV pilus assembly ATPase PilB"/>
    <property type="match status" value="1"/>
</dbReference>
<dbReference type="AlphaFoldDB" id="A0A0G0H9I4"/>
<dbReference type="InterPro" id="IPR001482">
    <property type="entry name" value="T2SS/T4SS_dom"/>
</dbReference>
<dbReference type="PANTHER" id="PTHR30258:SF1">
    <property type="entry name" value="PROTEIN TRANSPORT PROTEIN HOFB HOMOLOG"/>
    <property type="match status" value="1"/>
</dbReference>
<dbReference type="GO" id="GO:0005524">
    <property type="term" value="F:ATP binding"/>
    <property type="evidence" value="ECO:0007669"/>
    <property type="project" value="UniProtKB-KW"/>
</dbReference>
<reference evidence="5 6" key="1">
    <citation type="journal article" date="2015" name="Nature">
        <title>rRNA introns, odd ribosomes, and small enigmatic genomes across a large radiation of phyla.</title>
        <authorList>
            <person name="Brown C.T."/>
            <person name="Hug L.A."/>
            <person name="Thomas B.C."/>
            <person name="Sharon I."/>
            <person name="Castelle C.J."/>
            <person name="Singh A."/>
            <person name="Wilkins M.J."/>
            <person name="Williams K.H."/>
            <person name="Banfield J.F."/>
        </authorList>
    </citation>
    <scope>NUCLEOTIDE SEQUENCE [LARGE SCALE GENOMIC DNA]</scope>
</reference>
<comment type="similarity">
    <text evidence="1">Belongs to the GSP E family.</text>
</comment>
<dbReference type="GO" id="GO:0005886">
    <property type="term" value="C:plasma membrane"/>
    <property type="evidence" value="ECO:0007669"/>
    <property type="project" value="TreeGrafter"/>
</dbReference>
<dbReference type="PROSITE" id="PS00662">
    <property type="entry name" value="T2SP_E"/>
    <property type="match status" value="1"/>
</dbReference>
<feature type="domain" description="Bacterial type II secretion system protein E" evidence="4">
    <location>
        <begin position="110"/>
        <end position="124"/>
    </location>
</feature>